<evidence type="ECO:0000313" key="1">
    <source>
        <dbReference type="EMBL" id="MCO6044072.1"/>
    </source>
</evidence>
<dbReference type="Gene3D" id="1.10.1330.10">
    <property type="entry name" value="Dockerin domain"/>
    <property type="match status" value="1"/>
</dbReference>
<accession>A0A9X2F821</accession>
<dbReference type="InterPro" id="IPR036439">
    <property type="entry name" value="Dockerin_dom_sf"/>
</dbReference>
<dbReference type="PROSITE" id="PS00018">
    <property type="entry name" value="EF_HAND_1"/>
    <property type="match status" value="1"/>
</dbReference>
<protein>
    <submittedName>
        <fullName evidence="1">Uncharacterized protein</fullName>
    </submittedName>
</protein>
<sequence length="1289" mass="133606">MVLSNLTFRSMYYGKRLSVFAAVIAVALTSSSVFGIQINISLDSNTSENPSWDQTGSLLRNTFLAAADIWEDLLPGPGTFDVDVEWDDDIGSNTLGLWTEYPLADNTIEINPNFDWYYDSSPSNHSEFNFTTKNPATSGASSYFGGQWLYGDLSASERSSWFTGAPPSVMEVGYRGYATSPSRQNQFDLLSVVLHELGHELGVNTGEGPYEAQPSWIGNFSAGFNGPSGDGGHLAALTTLMTPITPPGTRVLPSAVDVFAVADVLNFTAAGIDLDRKEYVAGSGLWSNGIGWIGGTFPDGDDDAFIRSPTANPTVDLSANASARNLFVGQGDNLSTNSHSLFVSNTVTANGLDTDIFVDTGGLLDTNNLFVQNQAELQVLGGSIDAFTLITRPDTLLLGNGGSGNAGGVHIRSVLINDGTIRATNGLTLSFTTSVPSSSTVWNLDGTGEDGVLDARSGNISFPQGRLTDAFNGTMMVGAARTLYIDNTVNIETGGLVSLQGGTSLSTAAVFRSSSGLYLHADTDLEISGFAQIDGNFGTSGDVTVEDSGNLEITGPGSNVDGHIELGDSADLDIASSFASWGGTYNLGSGSLLNIQGSMEFAGNGSFAGQGRVRLQGDTRFFGGTYSTAGVVEQIGNALVDSSSPTILNGNGTWDLDGNSGDTVWTVNSDLTLNVSRIETGSGTQIFNGRIDLNGSGTTMTVNTSTAWTLDGRLDLDDGTVLAGSAQMNVTGTVNAETSRITAPVAFKSGTSVVIGAGDVLQLDGTTNYEGGAYRGGTIQQDGTANVTANTTLGINVYQMPPIAGPPATTYWLDEFDWDGSVGGSAVTNIASGVTFIINAVQIDGIPTTDGYDGTLNINGGTLLVNTGTRTVIPLPPNASAPPVISPTPWLLDGTMNLQGIGGNSAVVSSQYGSPLHIHGVVTALGGNTAMSGMAVILEQDARINVENGATLSTGLNAQGMIEVQSGGVLRLNSSSTLQSAVRMTIDGTAEFTSNATFQGGTYQGTGTLSLQGNANISQDTVLGVNSRFETGSNTQIAAGQELQLSNDAVVEENAVIQGDGALHNLIGSHLALRDGAVISAQLINQGTMSPGSSPGTAMVEDLELGETSVVEMEINGLAVDRIIGNVQLGGRLDIFVNNPAPGVAYNIFKGEITGMFDDVSDGSRIATADGKGSFVFDCNGSTCSLSEYVASPMLAGDYNNDGIVNIADYPVFRDMLGATGIGLAADGNGDGLISVLDYDVWKGNFGKTSTSSAGYGHQLTVPEPAAVTSLLLAIAIIGLPSMRCRCSR</sequence>
<name>A0A9X2F821_9BACT</name>
<reference evidence="1" key="1">
    <citation type="submission" date="2022-06" db="EMBL/GenBank/DDBJ databases">
        <title>Aeoliella straminimaris, a novel planctomycete from sediments.</title>
        <authorList>
            <person name="Vitorino I.R."/>
            <person name="Lage O.M."/>
        </authorList>
    </citation>
    <scope>NUCLEOTIDE SEQUENCE</scope>
    <source>
        <strain evidence="1">ICT_H6.2</strain>
    </source>
</reference>
<dbReference type="SUPFAM" id="SSF63446">
    <property type="entry name" value="Type I dockerin domain"/>
    <property type="match status" value="1"/>
</dbReference>
<dbReference type="InterPro" id="IPR011050">
    <property type="entry name" value="Pectin_lyase_fold/virulence"/>
</dbReference>
<dbReference type="InterPro" id="IPR018247">
    <property type="entry name" value="EF_Hand_1_Ca_BS"/>
</dbReference>
<dbReference type="SUPFAM" id="SSF55486">
    <property type="entry name" value="Metalloproteases ('zincins'), catalytic domain"/>
    <property type="match status" value="1"/>
</dbReference>
<dbReference type="EMBL" id="JAMXLR010000033">
    <property type="protein sequence ID" value="MCO6044072.1"/>
    <property type="molecule type" value="Genomic_DNA"/>
</dbReference>
<gene>
    <name evidence="1" type="ORF">NG895_09140</name>
</gene>
<dbReference type="Proteomes" id="UP001155241">
    <property type="component" value="Unassembled WGS sequence"/>
</dbReference>
<dbReference type="SUPFAM" id="SSF51126">
    <property type="entry name" value="Pectin lyase-like"/>
    <property type="match status" value="1"/>
</dbReference>
<keyword evidence="2" id="KW-1185">Reference proteome</keyword>
<comment type="caution">
    <text evidence="1">The sequence shown here is derived from an EMBL/GenBank/DDBJ whole genome shotgun (WGS) entry which is preliminary data.</text>
</comment>
<dbReference type="GO" id="GO:0000272">
    <property type="term" value="P:polysaccharide catabolic process"/>
    <property type="evidence" value="ECO:0007669"/>
    <property type="project" value="InterPro"/>
</dbReference>
<organism evidence="1 2">
    <name type="scientific">Aeoliella straminimaris</name>
    <dbReference type="NCBI Taxonomy" id="2954799"/>
    <lineage>
        <taxon>Bacteria</taxon>
        <taxon>Pseudomonadati</taxon>
        <taxon>Planctomycetota</taxon>
        <taxon>Planctomycetia</taxon>
        <taxon>Pirellulales</taxon>
        <taxon>Lacipirellulaceae</taxon>
        <taxon>Aeoliella</taxon>
    </lineage>
</organism>
<evidence type="ECO:0000313" key="2">
    <source>
        <dbReference type="Proteomes" id="UP001155241"/>
    </source>
</evidence>
<proteinExistence type="predicted"/>
<dbReference type="RefSeq" id="WP_252852178.1">
    <property type="nucleotide sequence ID" value="NZ_JAMXLR010000033.1"/>
</dbReference>